<accession>A0A0R2A5A5</accession>
<proteinExistence type="inferred from homology"/>
<dbReference type="RefSeq" id="WP_338045553.1">
    <property type="nucleotide sequence ID" value="NZ_AYYY01000025.1"/>
</dbReference>
<sequence>MKSHYFGTMMVSVQGIDLLIIDLKKFETIERVHKSIAIGDDIYHDTPVDLEDVDQITQTIQGYLQLLNDYQIINYQLWGSEALAHAVNADFISDQIFLRTGIKIQWLSVNEETYYQNQAILVNLKKRHVKLKYPLIHFINVNSGNTTITQFNQDRFVFSTYFPLGPVRIAEDLENLRQNVPNSVEVLNDYIDSKFADFKRALPTQTISDASDAILLGTMPLSHIKISKKTLLSDKEFEVLFDKIIDASDQYINEEFGIPESEIPLLLPELLLSRRILQLTNAKRVLFSDTNVLDGLAINEADKLGLHKHQFTEQIVIMSENIANHYRVEPVHRKLVTKFALHLFDQLKSMHGLDGHERLLLQVAAILHDVGAYIDTHEHYLHSDYIIRHSDIIGLSDNDCEIIAAVTRYHSTQTPGADLSRFQKLPTEQRLLIAKLAAILRLADALDDDRQQKIKRISVSLKPNSVVVTAFSNSDLALENWIFTFKSRFFEETFGLKVRLKQRSLSVK</sequence>
<dbReference type="Gene3D" id="3.30.420.150">
    <property type="entry name" value="Exopolyphosphatase. Domain 2"/>
    <property type="match status" value="1"/>
</dbReference>
<feature type="domain" description="Ppx/GppA phosphatase N-terminal" evidence="2">
    <location>
        <begin position="25"/>
        <end position="291"/>
    </location>
</feature>
<dbReference type="CDD" id="cd00077">
    <property type="entry name" value="HDc"/>
    <property type="match status" value="1"/>
</dbReference>
<dbReference type="InterPro" id="IPR050273">
    <property type="entry name" value="GppA/Ppx_hydrolase"/>
</dbReference>
<dbReference type="AlphaFoldDB" id="A0A0R2A5A5"/>
<dbReference type="SUPFAM" id="SSF109604">
    <property type="entry name" value="HD-domain/PDEase-like"/>
    <property type="match status" value="1"/>
</dbReference>
<evidence type="ECO:0000259" key="3">
    <source>
        <dbReference type="Pfam" id="PF21447"/>
    </source>
</evidence>
<dbReference type="SUPFAM" id="SSF53067">
    <property type="entry name" value="Actin-like ATPase domain"/>
    <property type="match status" value="2"/>
</dbReference>
<dbReference type="Pfam" id="PF02541">
    <property type="entry name" value="Ppx-GppA"/>
    <property type="match status" value="1"/>
</dbReference>
<dbReference type="Proteomes" id="UP000051733">
    <property type="component" value="Unassembled WGS sequence"/>
</dbReference>
<dbReference type="Gene3D" id="1.10.3210.10">
    <property type="entry name" value="Hypothetical protein af1432"/>
    <property type="match status" value="1"/>
</dbReference>
<reference evidence="4 5" key="1">
    <citation type="journal article" date="2015" name="Genome Announc.">
        <title>Expanding the biotechnology potential of lactobacilli through comparative genomics of 213 strains and associated genera.</title>
        <authorList>
            <person name="Sun Z."/>
            <person name="Harris H.M."/>
            <person name="McCann A."/>
            <person name="Guo C."/>
            <person name="Argimon S."/>
            <person name="Zhang W."/>
            <person name="Yang X."/>
            <person name="Jeffery I.B."/>
            <person name="Cooney J.C."/>
            <person name="Kagawa T.F."/>
            <person name="Liu W."/>
            <person name="Song Y."/>
            <person name="Salvetti E."/>
            <person name="Wrobel A."/>
            <person name="Rasinkangas P."/>
            <person name="Parkhill J."/>
            <person name="Rea M.C."/>
            <person name="O'Sullivan O."/>
            <person name="Ritari J."/>
            <person name="Douillard F.P."/>
            <person name="Paul Ross R."/>
            <person name="Yang R."/>
            <person name="Briner A.E."/>
            <person name="Felis G.E."/>
            <person name="de Vos W.M."/>
            <person name="Barrangou R."/>
            <person name="Klaenhammer T.R."/>
            <person name="Caufield P.W."/>
            <person name="Cui Y."/>
            <person name="Zhang H."/>
            <person name="O'Toole P.W."/>
        </authorList>
    </citation>
    <scope>NUCLEOTIDE SEQUENCE [LARGE SCALE GENOMIC DNA]</scope>
    <source>
        <strain evidence="4 5">DSM 20634</strain>
    </source>
</reference>
<dbReference type="PANTHER" id="PTHR30005">
    <property type="entry name" value="EXOPOLYPHOSPHATASE"/>
    <property type="match status" value="1"/>
</dbReference>
<evidence type="ECO:0000313" key="5">
    <source>
        <dbReference type="Proteomes" id="UP000051733"/>
    </source>
</evidence>
<dbReference type="InterPro" id="IPR048950">
    <property type="entry name" value="Ppx_GppA_C"/>
</dbReference>
<dbReference type="PATRIC" id="fig|1423813.3.peg.1607"/>
<dbReference type="Gene3D" id="3.30.420.40">
    <property type="match status" value="1"/>
</dbReference>
<dbReference type="PANTHER" id="PTHR30005:SF0">
    <property type="entry name" value="RETROGRADE REGULATION PROTEIN 2"/>
    <property type="match status" value="1"/>
</dbReference>
<gene>
    <name evidence="4" type="ORF">FC26_GL001581</name>
</gene>
<feature type="domain" description="Ppx/GppA phosphatase C-terminal" evidence="3">
    <location>
        <begin position="320"/>
        <end position="464"/>
    </location>
</feature>
<comment type="caution">
    <text evidence="4">The sequence shown here is derived from an EMBL/GenBank/DDBJ whole genome shotgun (WGS) entry which is preliminary data.</text>
</comment>
<evidence type="ECO:0000256" key="1">
    <source>
        <dbReference type="ARBA" id="ARBA00007125"/>
    </source>
</evidence>
<dbReference type="Pfam" id="PF21447">
    <property type="entry name" value="Ppx-GppA_III"/>
    <property type="match status" value="1"/>
</dbReference>
<comment type="similarity">
    <text evidence="1">Belongs to the GppA/Ppx family.</text>
</comment>
<dbReference type="STRING" id="1423813.FC26_GL001581"/>
<dbReference type="InterPro" id="IPR003695">
    <property type="entry name" value="Ppx_GppA_N"/>
</dbReference>
<dbReference type="InterPro" id="IPR043129">
    <property type="entry name" value="ATPase_NBD"/>
</dbReference>
<organism evidence="4 5">
    <name type="scientific">Paucilactobacillus vaccinostercus DSM 20634</name>
    <dbReference type="NCBI Taxonomy" id="1423813"/>
    <lineage>
        <taxon>Bacteria</taxon>
        <taxon>Bacillati</taxon>
        <taxon>Bacillota</taxon>
        <taxon>Bacilli</taxon>
        <taxon>Lactobacillales</taxon>
        <taxon>Lactobacillaceae</taxon>
        <taxon>Paucilactobacillus</taxon>
    </lineage>
</organism>
<dbReference type="InterPro" id="IPR003607">
    <property type="entry name" value="HD/PDEase_dom"/>
</dbReference>
<keyword evidence="5" id="KW-1185">Reference proteome</keyword>
<protein>
    <submittedName>
        <fullName evidence="4">Exopolyphosphatase</fullName>
    </submittedName>
</protein>
<dbReference type="GO" id="GO:0016462">
    <property type="term" value="F:pyrophosphatase activity"/>
    <property type="evidence" value="ECO:0007669"/>
    <property type="project" value="TreeGrafter"/>
</dbReference>
<dbReference type="EMBL" id="AYYY01000025">
    <property type="protein sequence ID" value="KRM61506.1"/>
    <property type="molecule type" value="Genomic_DNA"/>
</dbReference>
<name>A0A0R2A5A5_9LACO</name>
<evidence type="ECO:0000313" key="4">
    <source>
        <dbReference type="EMBL" id="KRM61506.1"/>
    </source>
</evidence>
<evidence type="ECO:0000259" key="2">
    <source>
        <dbReference type="Pfam" id="PF02541"/>
    </source>
</evidence>